<dbReference type="FunFam" id="3.40.50.880:FF:000002">
    <property type="entry name" value="CTP synthase"/>
    <property type="match status" value="1"/>
</dbReference>
<dbReference type="InterPro" id="IPR017926">
    <property type="entry name" value="GATASE"/>
</dbReference>
<evidence type="ECO:0000256" key="9">
    <source>
        <dbReference type="ARBA" id="ARBA00047781"/>
    </source>
</evidence>
<dbReference type="InterPro" id="IPR017456">
    <property type="entry name" value="CTP_synthase_N"/>
</dbReference>
<comment type="pathway">
    <text evidence="1">Pyrimidine metabolism; CTP biosynthesis via de novo pathway; CTP from UDP: step 2/2.</text>
</comment>
<evidence type="ECO:0000313" key="13">
    <source>
        <dbReference type="Proteomes" id="UP000594342"/>
    </source>
</evidence>
<feature type="domain" description="Glutamine amidotransferase" evidence="10">
    <location>
        <begin position="339"/>
        <end position="587"/>
    </location>
</feature>
<reference evidence="12 13" key="1">
    <citation type="submission" date="2018-10" db="EMBL/GenBank/DDBJ databases">
        <authorList>
            <consortium name="IHU Genomes"/>
        </authorList>
    </citation>
    <scope>NUCLEOTIDE SEQUENCE [LARGE SCALE GENOMIC DNA]</scope>
    <source>
        <strain evidence="12 13">A1</strain>
    </source>
</reference>
<dbReference type="InterPro" id="IPR004468">
    <property type="entry name" value="CTP_synthase"/>
</dbReference>
<dbReference type="SUPFAM" id="SSF52540">
    <property type="entry name" value="P-loop containing nucleoside triphosphate hydrolases"/>
    <property type="match status" value="1"/>
</dbReference>
<dbReference type="EMBL" id="UPSH01000001">
    <property type="protein sequence ID" value="VBB18174.1"/>
    <property type="molecule type" value="Genomic_DNA"/>
</dbReference>
<keyword evidence="4" id="KW-0436">Ligase</keyword>
<evidence type="ECO:0000256" key="4">
    <source>
        <dbReference type="ARBA" id="ARBA00022598"/>
    </source>
</evidence>
<evidence type="ECO:0000259" key="11">
    <source>
        <dbReference type="Pfam" id="PF06418"/>
    </source>
</evidence>
<evidence type="ECO:0000313" key="12">
    <source>
        <dbReference type="EMBL" id="VBB18174.1"/>
    </source>
</evidence>
<dbReference type="Pfam" id="PF00117">
    <property type="entry name" value="GATase"/>
    <property type="match status" value="1"/>
</dbReference>
<dbReference type="NCBIfam" id="TIGR00337">
    <property type="entry name" value="PyrG"/>
    <property type="match status" value="1"/>
</dbReference>
<evidence type="ECO:0000256" key="3">
    <source>
        <dbReference type="ARBA" id="ARBA00012291"/>
    </source>
</evidence>
<gene>
    <name evidence="12" type="ORF">YASMINEVIRUS_637</name>
</gene>
<dbReference type="Proteomes" id="UP000594342">
    <property type="component" value="Unassembled WGS sequence"/>
</dbReference>
<sequence>MKYLVVVGGVISGIGKGIFASSCGVLLKSMGYKVTAIKIDPYLNIDAGLMNPNEHGEVFVLNDGGEVDLDLGNYERFLDTNLTSRNNITTGKIYQNVISKEREGKFLGKTVQVVPHITNEIQEWIESVATSDPSNEICTIELGGTIGDIESAPFSEALRQFRKKVSPENFCLVQVTLVPGKGADQKSKPTQACVKDLRGLGLVPNIIACRCKDPLNDEVREKISLFCDVEKSHIISFQDCDTIYEVPILLRNLGLEQIFIKELNLNPEKKIKVGDGGYYDRWCKMAERFHPFQHSPNMRILSSPKQKSEQTIEQKLDVDHSESEKSVTICIVGKYTKTTDAYFSIMKALEHASAKLGIRVTPVLVESTDLSWDASEASGGSEGTDSFSEGTFSESNKKKIAWEKLGTCDGVLVPGGFGNRGVNGKLAAIRYARESDIPFFGICFGMQLAVIEYARNVLNLEDSNSTELNPDCEHKIVINMPEIRNDVMGGTQRLGARDTVLFDSRVKTIYHSADTISERHRHRYEVNPLYVERIELAGLKFVGKDTKMERMEIIELDDHPFFVGTQFHPEYLSRPLQPAPLFEAFVRASYENKRDE</sequence>
<dbReference type="GO" id="GO:0005524">
    <property type="term" value="F:ATP binding"/>
    <property type="evidence" value="ECO:0007669"/>
    <property type="project" value="UniProtKB-KW"/>
</dbReference>
<dbReference type="GO" id="GO:0042802">
    <property type="term" value="F:identical protein binding"/>
    <property type="evidence" value="ECO:0007669"/>
    <property type="project" value="TreeGrafter"/>
</dbReference>
<evidence type="ECO:0000256" key="2">
    <source>
        <dbReference type="ARBA" id="ARBA00007533"/>
    </source>
</evidence>
<dbReference type="Gene3D" id="3.40.50.880">
    <property type="match status" value="1"/>
</dbReference>
<dbReference type="GO" id="GO:0019856">
    <property type="term" value="P:pyrimidine nucleobase biosynthetic process"/>
    <property type="evidence" value="ECO:0007669"/>
    <property type="project" value="TreeGrafter"/>
</dbReference>
<dbReference type="CDD" id="cd01746">
    <property type="entry name" value="GATase1_CTP_Synthase"/>
    <property type="match status" value="1"/>
</dbReference>
<protein>
    <recommendedName>
        <fullName evidence="3">CTP synthase (glutamine hydrolyzing)</fullName>
        <ecNumber evidence="3">6.3.4.2</ecNumber>
    </recommendedName>
</protein>
<keyword evidence="5" id="KW-0547">Nucleotide-binding</keyword>
<dbReference type="InterPro" id="IPR029062">
    <property type="entry name" value="Class_I_gatase-like"/>
</dbReference>
<dbReference type="InterPro" id="IPR033828">
    <property type="entry name" value="GATase1_CTP_Synthase"/>
</dbReference>
<keyword evidence="6" id="KW-0067">ATP-binding</keyword>
<dbReference type="UniPathway" id="UPA00159">
    <property type="reaction ID" value="UER00277"/>
</dbReference>
<evidence type="ECO:0000256" key="1">
    <source>
        <dbReference type="ARBA" id="ARBA00005171"/>
    </source>
</evidence>
<feature type="domain" description="CTP synthase N-terminal" evidence="11">
    <location>
        <begin position="2"/>
        <end position="265"/>
    </location>
</feature>
<dbReference type="NCBIfam" id="NF003792">
    <property type="entry name" value="PRK05380.1"/>
    <property type="match status" value="1"/>
</dbReference>
<dbReference type="PROSITE" id="PS51273">
    <property type="entry name" value="GATASE_TYPE_1"/>
    <property type="match status" value="1"/>
</dbReference>
<keyword evidence="13" id="KW-1185">Reference proteome</keyword>
<dbReference type="InterPro" id="IPR027417">
    <property type="entry name" value="P-loop_NTPase"/>
</dbReference>
<dbReference type="Gene3D" id="3.40.50.300">
    <property type="entry name" value="P-loop containing nucleotide triphosphate hydrolases"/>
    <property type="match status" value="1"/>
</dbReference>
<dbReference type="GO" id="GO:0003883">
    <property type="term" value="F:CTP synthase activity"/>
    <property type="evidence" value="ECO:0007669"/>
    <property type="project" value="UniProtKB-EC"/>
</dbReference>
<keyword evidence="8" id="KW-0665">Pyrimidine biosynthesis</keyword>
<evidence type="ECO:0000259" key="10">
    <source>
        <dbReference type="Pfam" id="PF00117"/>
    </source>
</evidence>
<dbReference type="FunFam" id="3.40.50.300:FF:000207">
    <property type="entry name" value="CTP synthase"/>
    <property type="match status" value="1"/>
</dbReference>
<dbReference type="SUPFAM" id="SSF52317">
    <property type="entry name" value="Class I glutamine amidotransferase-like"/>
    <property type="match status" value="1"/>
</dbReference>
<comment type="similarity">
    <text evidence="2">Belongs to the CTP synthase family.</text>
</comment>
<organism evidence="12 13">
    <name type="scientific">Yasminevirus sp. GU-2018</name>
    <dbReference type="NCBI Taxonomy" id="2420051"/>
    <lineage>
        <taxon>Viruses</taxon>
        <taxon>Varidnaviria</taxon>
        <taxon>Bamfordvirae</taxon>
        <taxon>Nucleocytoviricota</taxon>
        <taxon>Megaviricetes</taxon>
        <taxon>Imitervirales</taxon>
        <taxon>Mimiviridae</taxon>
        <taxon>Klosneuvirinae</taxon>
        <taxon>Yasminevirus</taxon>
        <taxon>Yasminevirus saudimassiliense</taxon>
    </lineage>
</organism>
<dbReference type="Pfam" id="PF06418">
    <property type="entry name" value="CTP_synth_N"/>
    <property type="match status" value="1"/>
</dbReference>
<accession>A0A5K0U9L0</accession>
<dbReference type="PANTHER" id="PTHR11550">
    <property type="entry name" value="CTP SYNTHASE"/>
    <property type="match status" value="1"/>
</dbReference>
<name>A0A5K0U9L0_9VIRU</name>
<evidence type="ECO:0000256" key="7">
    <source>
        <dbReference type="ARBA" id="ARBA00022962"/>
    </source>
</evidence>
<dbReference type="EC" id="6.3.4.2" evidence="3"/>
<proteinExistence type="inferred from homology"/>
<comment type="catalytic activity">
    <reaction evidence="9">
        <text>UTP + L-glutamine + ATP + H2O = CTP + L-glutamate + ADP + phosphate + 2 H(+)</text>
        <dbReference type="Rhea" id="RHEA:26426"/>
        <dbReference type="ChEBI" id="CHEBI:15377"/>
        <dbReference type="ChEBI" id="CHEBI:15378"/>
        <dbReference type="ChEBI" id="CHEBI:29985"/>
        <dbReference type="ChEBI" id="CHEBI:30616"/>
        <dbReference type="ChEBI" id="CHEBI:37563"/>
        <dbReference type="ChEBI" id="CHEBI:43474"/>
        <dbReference type="ChEBI" id="CHEBI:46398"/>
        <dbReference type="ChEBI" id="CHEBI:58359"/>
        <dbReference type="ChEBI" id="CHEBI:456216"/>
        <dbReference type="EC" id="6.3.4.2"/>
    </reaction>
</comment>
<comment type="caution">
    <text evidence="12">The sequence shown here is derived from an EMBL/GenBank/DDBJ whole genome shotgun (WGS) entry which is preliminary data.</text>
</comment>
<dbReference type="CDD" id="cd03113">
    <property type="entry name" value="CTPS_N"/>
    <property type="match status" value="1"/>
</dbReference>
<dbReference type="GO" id="GO:0044210">
    <property type="term" value="P:'de novo' CTP biosynthetic process"/>
    <property type="evidence" value="ECO:0007669"/>
    <property type="project" value="UniProtKB-UniPathway"/>
</dbReference>
<evidence type="ECO:0000256" key="6">
    <source>
        <dbReference type="ARBA" id="ARBA00022840"/>
    </source>
</evidence>
<evidence type="ECO:0000256" key="8">
    <source>
        <dbReference type="ARBA" id="ARBA00022975"/>
    </source>
</evidence>
<evidence type="ECO:0000256" key="5">
    <source>
        <dbReference type="ARBA" id="ARBA00022741"/>
    </source>
</evidence>
<keyword evidence="7" id="KW-0315">Glutamine amidotransferase</keyword>
<dbReference type="PANTHER" id="PTHR11550:SF0">
    <property type="entry name" value="CTP SYNTHASE-RELATED"/>
    <property type="match status" value="1"/>
</dbReference>